<keyword evidence="6 8" id="KW-0157">Chromophore</keyword>
<dbReference type="eggNOG" id="ENOG502QPU1">
    <property type="taxonomic scope" value="Eukaryota"/>
</dbReference>
<dbReference type="InterPro" id="IPR001344">
    <property type="entry name" value="Chloro_AB-bd_pln"/>
</dbReference>
<comment type="subcellular location">
    <subcellularLocation>
        <location evidence="1 8">Plastid</location>
        <location evidence="1 8">Chloroplast thylakoid membrane</location>
    </subcellularLocation>
</comment>
<evidence type="ECO:0000256" key="1">
    <source>
        <dbReference type="ARBA" id="ARBA00004334"/>
    </source>
</evidence>
<keyword evidence="8" id="KW-0793">Thylakoid</keyword>
<keyword evidence="9" id="KW-1185">Reference proteome</keyword>
<protein>
    <recommendedName>
        <fullName evidence="8">Chlorophyll a-b binding protein, chloroplastic</fullName>
    </recommendedName>
</protein>
<evidence type="ECO:0000256" key="6">
    <source>
        <dbReference type="ARBA" id="ARBA00022991"/>
    </source>
</evidence>
<feature type="binding site" evidence="7">
    <location>
        <position position="88"/>
    </location>
    <ligand>
        <name>chlorophyll a</name>
        <dbReference type="ChEBI" id="CHEBI:58416"/>
        <label>1</label>
    </ligand>
</feature>
<dbReference type="RefSeq" id="XP_010266621.1">
    <property type="nucleotide sequence ID" value="XM_010268319.1"/>
</dbReference>
<gene>
    <name evidence="10" type="primary">LOC104604088</name>
</gene>
<dbReference type="GO" id="GO:0016168">
    <property type="term" value="F:chlorophyll binding"/>
    <property type="evidence" value="ECO:0007669"/>
    <property type="project" value="UniProtKB-KW"/>
</dbReference>
<evidence type="ECO:0000313" key="10">
    <source>
        <dbReference type="RefSeq" id="XP_010266621.1"/>
    </source>
</evidence>
<evidence type="ECO:0000256" key="2">
    <source>
        <dbReference type="ARBA" id="ARBA00022494"/>
    </source>
</evidence>
<evidence type="ECO:0000256" key="8">
    <source>
        <dbReference type="RuleBase" id="RU363080"/>
    </source>
</evidence>
<feature type="binding site" evidence="7">
    <location>
        <position position="104"/>
    </location>
    <ligand>
        <name>chlorophyll a</name>
        <dbReference type="ChEBI" id="CHEBI:58416"/>
        <label>1</label>
    </ligand>
</feature>
<dbReference type="InParanoid" id="A0A1U8AG81"/>
<dbReference type="InterPro" id="IPR022796">
    <property type="entry name" value="Chloroa_b-bind"/>
</dbReference>
<dbReference type="GO" id="GO:0009523">
    <property type="term" value="C:photosystem II"/>
    <property type="evidence" value="ECO:0007669"/>
    <property type="project" value="UniProtKB-KW"/>
</dbReference>
<evidence type="ECO:0000313" key="9">
    <source>
        <dbReference type="Proteomes" id="UP000189703"/>
    </source>
</evidence>
<evidence type="ECO:0000256" key="4">
    <source>
        <dbReference type="ARBA" id="ARBA00022531"/>
    </source>
</evidence>
<name>A0A1U8AG81_NELNU</name>
<dbReference type="GO" id="GO:0009535">
    <property type="term" value="C:chloroplast thylakoid membrane"/>
    <property type="evidence" value="ECO:0007669"/>
    <property type="project" value="UniProtKB-SubCell"/>
</dbReference>
<dbReference type="Proteomes" id="UP000189703">
    <property type="component" value="Unplaced"/>
</dbReference>
<keyword evidence="8" id="KW-0604">Photosystem II</keyword>
<keyword evidence="5 8" id="KW-0934">Plastid</keyword>
<organism evidence="9 10">
    <name type="scientific">Nelumbo nucifera</name>
    <name type="common">Sacred lotus</name>
    <dbReference type="NCBI Taxonomy" id="4432"/>
    <lineage>
        <taxon>Eukaryota</taxon>
        <taxon>Viridiplantae</taxon>
        <taxon>Streptophyta</taxon>
        <taxon>Embryophyta</taxon>
        <taxon>Tracheophyta</taxon>
        <taxon>Spermatophyta</taxon>
        <taxon>Magnoliopsida</taxon>
        <taxon>Proteales</taxon>
        <taxon>Nelumbonaceae</taxon>
        <taxon>Nelumbo</taxon>
    </lineage>
</organism>
<comment type="similarity">
    <text evidence="8">Belongs to the light-harvesting chlorophyll a/b-binding (LHC) protein family.</text>
</comment>
<dbReference type="OrthoDB" id="1933047at2759"/>
<keyword evidence="3 8" id="KW-0150">Chloroplast</keyword>
<proteinExistence type="inferred from homology"/>
<keyword evidence="4 8" id="KW-0602">Photosynthesis</keyword>
<reference evidence="10" key="1">
    <citation type="submission" date="2025-08" db="UniProtKB">
        <authorList>
            <consortium name="RefSeq"/>
        </authorList>
    </citation>
    <scope>IDENTIFICATION</scope>
</reference>
<dbReference type="AlphaFoldDB" id="A0A1U8AG81"/>
<feature type="binding site" description="axial binding residue" evidence="7">
    <location>
        <position position="60"/>
    </location>
    <ligand>
        <name>chlorophyll b</name>
        <dbReference type="ChEBI" id="CHEBI:61721"/>
        <label>1</label>
    </ligand>
    <ligandPart>
        <name>Mg</name>
        <dbReference type="ChEBI" id="CHEBI:25107"/>
    </ligandPart>
</feature>
<dbReference type="Gene3D" id="1.10.3460.10">
    <property type="entry name" value="Chlorophyll a/b binding protein domain"/>
    <property type="match status" value="1"/>
</dbReference>
<keyword evidence="2 7" id="KW-0148">Chlorophyll</keyword>
<evidence type="ECO:0000256" key="7">
    <source>
        <dbReference type="PIRSR" id="PIRSR601344-1"/>
    </source>
</evidence>
<dbReference type="OMA" id="YEFEVIH"/>
<comment type="function">
    <text evidence="8">The light-harvesting complex (LHC) functions as a light receptor, it captures and delivers excitation energy to photosystems with which it is closely associated.</text>
</comment>
<dbReference type="STRING" id="4432.A0A1U8AG81"/>
<feature type="binding site" description="axial binding residue" evidence="7">
    <location>
        <position position="106"/>
    </location>
    <ligand>
        <name>chlorophyll b</name>
        <dbReference type="ChEBI" id="CHEBI:61721"/>
        <label>1</label>
    </ligand>
    <ligandPart>
        <name>Mg</name>
        <dbReference type="ChEBI" id="CHEBI:25107"/>
    </ligandPart>
</feature>
<dbReference type="GeneID" id="104604088"/>
<keyword evidence="8" id="KW-0603">Photosystem I</keyword>
<dbReference type="Pfam" id="PF00504">
    <property type="entry name" value="Chloroa_b-bind"/>
    <property type="match status" value="1"/>
</dbReference>
<evidence type="ECO:0000256" key="5">
    <source>
        <dbReference type="ARBA" id="ARBA00022640"/>
    </source>
</evidence>
<evidence type="ECO:0000256" key="3">
    <source>
        <dbReference type="ARBA" id="ARBA00022528"/>
    </source>
</evidence>
<accession>A0A1U8AG81</accession>
<dbReference type="GO" id="GO:0009522">
    <property type="term" value="C:photosystem I"/>
    <property type="evidence" value="ECO:0007669"/>
    <property type="project" value="UniProtKB-KW"/>
</dbReference>
<sequence length="106" mass="11640">MDASEIMTLSSPSLAGKALKLTGFTSKNLGEGRFTMRSTLSRPRQSKIGSPWYGPDCVKYLGPFSGQPPPYLIGEFPGDYGWDSAGLSVELETFAKNYEFEVIHAR</sequence>
<dbReference type="PANTHER" id="PTHR21649">
    <property type="entry name" value="CHLOROPHYLL A/B BINDING PROTEIN"/>
    <property type="match status" value="1"/>
</dbReference>
<feature type="binding site" evidence="7">
    <location>
        <position position="82"/>
    </location>
    <ligand>
        <name>chlorophyll a</name>
        <dbReference type="ChEBI" id="CHEBI:58416"/>
        <label>1</label>
    </ligand>
</feature>
<dbReference type="GO" id="GO:0009765">
    <property type="term" value="P:photosynthesis, light harvesting"/>
    <property type="evidence" value="ECO:0007669"/>
    <property type="project" value="InterPro"/>
</dbReference>
<dbReference type="KEGG" id="nnu:104604088"/>
<dbReference type="SUPFAM" id="SSF103511">
    <property type="entry name" value="Chlorophyll a-b binding protein"/>
    <property type="match status" value="1"/>
</dbReference>
<feature type="binding site" evidence="7">
    <location>
        <position position="101"/>
    </location>
    <ligand>
        <name>chlorophyll a</name>
        <dbReference type="ChEBI" id="CHEBI:58416"/>
        <label>1</label>
    </ligand>
</feature>